<dbReference type="SUPFAM" id="SSF49464">
    <property type="entry name" value="Carboxypeptidase regulatory domain-like"/>
    <property type="match status" value="1"/>
</dbReference>
<dbReference type="OrthoDB" id="9768177at2"/>
<evidence type="ECO:0000259" key="12">
    <source>
        <dbReference type="Pfam" id="PF07715"/>
    </source>
</evidence>
<evidence type="ECO:0000256" key="4">
    <source>
        <dbReference type="ARBA" id="ARBA00022692"/>
    </source>
</evidence>
<dbReference type="InterPro" id="IPR036942">
    <property type="entry name" value="Beta-barrel_TonB_sf"/>
</dbReference>
<reference evidence="13 14" key="1">
    <citation type="journal article" date="2015" name="Stand. Genomic Sci.">
        <title>Genomic Encyclopedia of Bacterial and Archaeal Type Strains, Phase III: the genomes of soil and plant-associated and newly described type strains.</title>
        <authorList>
            <person name="Whitman W.B."/>
            <person name="Woyke T."/>
            <person name="Klenk H.P."/>
            <person name="Zhou Y."/>
            <person name="Lilburn T.G."/>
            <person name="Beck B.J."/>
            <person name="De Vos P."/>
            <person name="Vandamme P."/>
            <person name="Eisen J.A."/>
            <person name="Garrity G."/>
            <person name="Hugenholtz P."/>
            <person name="Kyrpides N.C."/>
        </authorList>
    </citation>
    <scope>NUCLEOTIDE SEQUENCE [LARGE SCALE GENOMIC DNA]</scope>
    <source>
        <strain evidence="13 14">CGMCC 1.6855</strain>
    </source>
</reference>
<evidence type="ECO:0000256" key="1">
    <source>
        <dbReference type="ARBA" id="ARBA00004571"/>
    </source>
</evidence>
<feature type="signal peptide" evidence="10">
    <location>
        <begin position="1"/>
        <end position="22"/>
    </location>
</feature>
<name>A0A562M4I0_9SPHI</name>
<dbReference type="InterPro" id="IPR023997">
    <property type="entry name" value="TonB-dep_OMP_SusC/RagA_CS"/>
</dbReference>
<dbReference type="Gene3D" id="2.40.170.20">
    <property type="entry name" value="TonB-dependent receptor, beta-barrel domain"/>
    <property type="match status" value="1"/>
</dbReference>
<evidence type="ECO:0000259" key="11">
    <source>
        <dbReference type="Pfam" id="PF00593"/>
    </source>
</evidence>
<comment type="subcellular location">
    <subcellularLocation>
        <location evidence="1 8">Cell outer membrane</location>
        <topology evidence="1 8">Multi-pass membrane protein</topology>
    </subcellularLocation>
</comment>
<keyword evidence="3 8" id="KW-1134">Transmembrane beta strand</keyword>
<dbReference type="GO" id="GO:0009279">
    <property type="term" value="C:cell outer membrane"/>
    <property type="evidence" value="ECO:0007669"/>
    <property type="project" value="UniProtKB-SubCell"/>
</dbReference>
<dbReference type="Proteomes" id="UP000315908">
    <property type="component" value="Unassembled WGS sequence"/>
</dbReference>
<keyword evidence="10" id="KW-0732">Signal</keyword>
<comment type="similarity">
    <text evidence="8 9">Belongs to the TonB-dependent receptor family.</text>
</comment>
<evidence type="ECO:0000313" key="13">
    <source>
        <dbReference type="EMBL" id="TWI14857.1"/>
    </source>
</evidence>
<dbReference type="Gene3D" id="2.170.130.10">
    <property type="entry name" value="TonB-dependent receptor, plug domain"/>
    <property type="match status" value="1"/>
</dbReference>
<evidence type="ECO:0000256" key="3">
    <source>
        <dbReference type="ARBA" id="ARBA00022452"/>
    </source>
</evidence>
<keyword evidence="7 8" id="KW-0998">Cell outer membrane</keyword>
<dbReference type="PROSITE" id="PS52016">
    <property type="entry name" value="TONB_DEPENDENT_REC_3"/>
    <property type="match status" value="1"/>
</dbReference>
<keyword evidence="5 9" id="KW-0798">TonB box</keyword>
<dbReference type="Gene3D" id="2.60.40.1120">
    <property type="entry name" value="Carboxypeptidase-like, regulatory domain"/>
    <property type="match status" value="1"/>
</dbReference>
<evidence type="ECO:0000256" key="6">
    <source>
        <dbReference type="ARBA" id="ARBA00023136"/>
    </source>
</evidence>
<dbReference type="InterPro" id="IPR023996">
    <property type="entry name" value="TonB-dep_OMP_SusC/RagA"/>
</dbReference>
<dbReference type="NCBIfam" id="TIGR04057">
    <property type="entry name" value="SusC_RagA_signa"/>
    <property type="match status" value="1"/>
</dbReference>
<evidence type="ECO:0000256" key="9">
    <source>
        <dbReference type="RuleBase" id="RU003357"/>
    </source>
</evidence>
<feature type="domain" description="TonB-dependent receptor-like beta-barrel" evidence="11">
    <location>
        <begin position="462"/>
        <end position="942"/>
    </location>
</feature>
<evidence type="ECO:0000256" key="2">
    <source>
        <dbReference type="ARBA" id="ARBA00022448"/>
    </source>
</evidence>
<comment type="caution">
    <text evidence="13">The sequence shown here is derived from an EMBL/GenBank/DDBJ whole genome shotgun (WGS) entry which is preliminary data.</text>
</comment>
<dbReference type="InterPro" id="IPR000531">
    <property type="entry name" value="Beta-barrel_TonB"/>
</dbReference>
<dbReference type="NCBIfam" id="TIGR04056">
    <property type="entry name" value="OMP_RagA_SusC"/>
    <property type="match status" value="1"/>
</dbReference>
<evidence type="ECO:0000256" key="5">
    <source>
        <dbReference type="ARBA" id="ARBA00023077"/>
    </source>
</evidence>
<accession>A0A562M4I0</accession>
<dbReference type="InterPro" id="IPR008969">
    <property type="entry name" value="CarboxyPept-like_regulatory"/>
</dbReference>
<dbReference type="InterPro" id="IPR037066">
    <property type="entry name" value="Plug_dom_sf"/>
</dbReference>
<dbReference type="AlphaFoldDB" id="A0A562M4I0"/>
<evidence type="ECO:0000313" key="14">
    <source>
        <dbReference type="Proteomes" id="UP000315908"/>
    </source>
</evidence>
<gene>
    <name evidence="13" type="ORF">IQ31_05333</name>
</gene>
<evidence type="ECO:0000256" key="10">
    <source>
        <dbReference type="SAM" id="SignalP"/>
    </source>
</evidence>
<feature type="chain" id="PRO_5021868892" evidence="10">
    <location>
        <begin position="23"/>
        <end position="1072"/>
    </location>
</feature>
<dbReference type="Pfam" id="PF07715">
    <property type="entry name" value="Plug"/>
    <property type="match status" value="1"/>
</dbReference>
<dbReference type="InterPro" id="IPR012910">
    <property type="entry name" value="Plug_dom"/>
</dbReference>
<dbReference type="RefSeq" id="WP_145331129.1">
    <property type="nucleotide sequence ID" value="NZ_JBPFPW010000004.1"/>
</dbReference>
<keyword evidence="6 8" id="KW-0472">Membrane</keyword>
<feature type="domain" description="TonB-dependent receptor plug" evidence="12">
    <location>
        <begin position="147"/>
        <end position="236"/>
    </location>
</feature>
<dbReference type="SUPFAM" id="SSF56935">
    <property type="entry name" value="Porins"/>
    <property type="match status" value="1"/>
</dbReference>
<proteinExistence type="inferred from homology"/>
<keyword evidence="4 8" id="KW-0812">Transmembrane</keyword>
<dbReference type="EMBL" id="VLKR01000050">
    <property type="protein sequence ID" value="TWI14857.1"/>
    <property type="molecule type" value="Genomic_DNA"/>
</dbReference>
<dbReference type="InterPro" id="IPR039426">
    <property type="entry name" value="TonB-dep_rcpt-like"/>
</dbReference>
<evidence type="ECO:0000256" key="7">
    <source>
        <dbReference type="ARBA" id="ARBA00023237"/>
    </source>
</evidence>
<organism evidence="13 14">
    <name type="scientific">Sphingobacterium siyangense</name>
    <dbReference type="NCBI Taxonomy" id="459529"/>
    <lineage>
        <taxon>Bacteria</taxon>
        <taxon>Pseudomonadati</taxon>
        <taxon>Bacteroidota</taxon>
        <taxon>Sphingobacteriia</taxon>
        <taxon>Sphingobacteriales</taxon>
        <taxon>Sphingobacteriaceae</taxon>
        <taxon>Sphingobacterium</taxon>
    </lineage>
</organism>
<keyword evidence="2 8" id="KW-0813">Transport</keyword>
<evidence type="ECO:0000256" key="8">
    <source>
        <dbReference type="PROSITE-ProRule" id="PRU01360"/>
    </source>
</evidence>
<protein>
    <submittedName>
        <fullName evidence="13">TonB-linked SusC/RagA family outer membrane protein</fullName>
    </submittedName>
</protein>
<sequence length="1072" mass="121555">MKNMLFFPMLLLLITWNLQVRAQHGAERLYQGVIRDSTGKGIADVNIRVIKDGRVIKTDSTGSYKINANLDKIQVEISHLNYKSLRTVLSTKDIKKILILSAKMGMIDEVLVSGYHSLHKARSVGSYEKIDKVLLDRTANFDVLSKLEHLTTGTYFDRSEYSFNDNGKPIEPKIFMHGVSTLRKAGLGGSKPLVIVDNFPYEGDINLLSPNDIESVTLLKDGAASAIWGARAGNGVIVLTTKKGRFETPLQQEFKASIRVDAKPDLYRHRVISSDDLISVERFLFEKGYFNGKLTSNSRPAISPVVELLEANRKGVFDDEALAAGIKPYQYTDVRDDMLKYMYRGAALQQYNYLVRGGSEKLNGMAQIGYDRSLASLRSDKTNRISSQLSIEAKLNRVVNLSGRLMYNELKNVSALATDFYSDNGYPFPYLKLREGGINLAVPYKYRFSYIDTVGAGNLLDWKYRPLDYIDEPPLVTTSRNLLADLGLQLFLLKGLTADLKYRYNFFDRKKEERYFINTFYARDLINRGTQITNGSLSYNFPYGGILRQQDGFSKERNFRMQLNYKTDFKGHSISALAGAEWRNKDDGSMGNILYGYNAENLSFVSNIDFSKQYPTFGGLGGNNTIPFNSYPNTDITTNFVSLYGIMDYAFQNRYLLSGSVRRDASNLFGVETNNKWTPLWSIGFGWNLHNEKFFKSSVINFLKLRGSLGYSGNVDNSMSALTTIQYFGYNNWSVPYPMARIVNLPNKELRWEKLRNVNVGIEFSAWNNSFSGSIDYYNKYTFDLFDTQPLDPTSGVSSMVLNAANTKSRGFDANLTLKKNWRDLNWAGNLLFSYNNNWIVKTLTDQQSPTSYVLKGGISNLPGDMVYSLYAYKWEGLDSEGKPQGLLNGDKSTAYWDIMGSKTLDVLQKIGSARPLYFGTFRNTFSYKQFNLSATISYRLKYYFKRSSISYQSLFGKYDGHVDFYDRWQKPGDELLTDVPAMVYPLDDGADLFYKDASVLAERGDHIKFQDLRLQYNPALPIGSKIKSLAFFIVAENIGLIWKATKKDINPEYFGNIPAPRSFSMGATLTF</sequence>
<dbReference type="Pfam" id="PF00593">
    <property type="entry name" value="TonB_dep_Rec_b-barrel"/>
    <property type="match status" value="1"/>
</dbReference>